<feature type="domain" description="RNA polymerase Rpb2" evidence="12">
    <location>
        <begin position="170"/>
        <end position="363"/>
    </location>
</feature>
<evidence type="ECO:0000256" key="4">
    <source>
        <dbReference type="ARBA" id="ARBA00022695"/>
    </source>
</evidence>
<evidence type="ECO:0000256" key="10">
    <source>
        <dbReference type="SAM" id="Phobius"/>
    </source>
</evidence>
<accession>A0A8J2SCH3</accession>
<dbReference type="FunFam" id="2.40.270.10:FF:000011">
    <property type="entry name" value="DNA-directed RNA polymerase subunit beta"/>
    <property type="match status" value="1"/>
</dbReference>
<dbReference type="CDD" id="cd00653">
    <property type="entry name" value="RNA_pol_B_RPB2"/>
    <property type="match status" value="1"/>
</dbReference>
<comment type="function">
    <text evidence="9">DNA-dependent RNA polymerase catalyzes the transcription of DNA into RNA using the four ribonucleoside triphosphates as substrates.</text>
</comment>
<evidence type="ECO:0000259" key="11">
    <source>
        <dbReference type="Pfam" id="PF00562"/>
    </source>
</evidence>
<evidence type="ECO:0000256" key="7">
    <source>
        <dbReference type="ARBA" id="ARBA00048552"/>
    </source>
</evidence>
<evidence type="ECO:0000256" key="5">
    <source>
        <dbReference type="ARBA" id="ARBA00022723"/>
    </source>
</evidence>
<keyword evidence="10" id="KW-0472">Membrane</keyword>
<dbReference type="OrthoDB" id="10248617at2759"/>
<evidence type="ECO:0000259" key="15">
    <source>
        <dbReference type="Pfam" id="PF04566"/>
    </source>
</evidence>
<dbReference type="InterPro" id="IPR037033">
    <property type="entry name" value="DNA-dir_RNAP_su2_hyb_sf"/>
</dbReference>
<dbReference type="Pfam" id="PF00562">
    <property type="entry name" value="RNA_pol_Rpb2_6"/>
    <property type="match status" value="1"/>
</dbReference>
<dbReference type="GO" id="GO:0000428">
    <property type="term" value="C:DNA-directed RNA polymerase complex"/>
    <property type="evidence" value="ECO:0007669"/>
    <property type="project" value="UniProtKB-KW"/>
</dbReference>
<dbReference type="Pfam" id="PF04563">
    <property type="entry name" value="RNA_pol_Rpb2_1"/>
    <property type="match status" value="1"/>
</dbReference>
<reference evidence="17" key="1">
    <citation type="submission" date="2021-11" db="EMBL/GenBank/DDBJ databases">
        <authorList>
            <consortium name="Genoscope - CEA"/>
            <person name="William W."/>
        </authorList>
    </citation>
    <scope>NUCLEOTIDE SEQUENCE</scope>
</reference>
<keyword evidence="4 9" id="KW-0548">Nucleotidyltransferase</keyword>
<dbReference type="InterPro" id="IPR007646">
    <property type="entry name" value="RNA_pol_Rpb2_4"/>
</dbReference>
<feature type="transmembrane region" description="Helical" evidence="10">
    <location>
        <begin position="1060"/>
        <end position="1081"/>
    </location>
</feature>
<keyword evidence="3 9" id="KW-0808">Transferase</keyword>
<dbReference type="Gene3D" id="2.40.50.150">
    <property type="match status" value="1"/>
</dbReference>
<feature type="domain" description="RNA polymerase beta subunit protrusion" evidence="13">
    <location>
        <begin position="21"/>
        <end position="406"/>
    </location>
</feature>
<dbReference type="PANTHER" id="PTHR20856">
    <property type="entry name" value="DNA-DIRECTED RNA POLYMERASE I SUBUNIT 2"/>
    <property type="match status" value="1"/>
</dbReference>
<evidence type="ECO:0000259" key="12">
    <source>
        <dbReference type="Pfam" id="PF04561"/>
    </source>
</evidence>
<keyword evidence="18" id="KW-1185">Reference proteome</keyword>
<dbReference type="InterPro" id="IPR007645">
    <property type="entry name" value="RNA_pol_Rpb2_3"/>
</dbReference>
<gene>
    <name evidence="17" type="ORF">PECAL_1P15100</name>
</gene>
<evidence type="ECO:0000313" key="18">
    <source>
        <dbReference type="Proteomes" id="UP000789595"/>
    </source>
</evidence>
<dbReference type="Pfam" id="PF04567">
    <property type="entry name" value="RNA_pol_Rpb2_5"/>
    <property type="match status" value="1"/>
</dbReference>
<evidence type="ECO:0000256" key="2">
    <source>
        <dbReference type="ARBA" id="ARBA00022478"/>
    </source>
</evidence>
<comment type="similarity">
    <text evidence="1 8">Belongs to the RNA polymerase beta chain family.</text>
</comment>
<keyword evidence="10" id="KW-1133">Transmembrane helix</keyword>
<organism evidence="17 18">
    <name type="scientific">Pelagomonas calceolata</name>
    <dbReference type="NCBI Taxonomy" id="35677"/>
    <lineage>
        <taxon>Eukaryota</taxon>
        <taxon>Sar</taxon>
        <taxon>Stramenopiles</taxon>
        <taxon>Ochrophyta</taxon>
        <taxon>Pelagophyceae</taxon>
        <taxon>Pelagomonadales</taxon>
        <taxon>Pelagomonadaceae</taxon>
        <taxon>Pelagomonas</taxon>
    </lineage>
</organism>
<dbReference type="GO" id="GO:0006351">
    <property type="term" value="P:DNA-templated transcription"/>
    <property type="evidence" value="ECO:0007669"/>
    <property type="project" value="InterPro"/>
</dbReference>
<feature type="domain" description="RNA polymerase Rpb2" evidence="15">
    <location>
        <begin position="543"/>
        <end position="602"/>
    </location>
</feature>
<dbReference type="EC" id="2.7.7.6" evidence="9"/>
<dbReference type="InterPro" id="IPR007121">
    <property type="entry name" value="RNA_pol_bsu_CS"/>
</dbReference>
<dbReference type="Pfam" id="PF04565">
    <property type="entry name" value="RNA_pol_Rpb2_3"/>
    <property type="match status" value="1"/>
</dbReference>
<evidence type="ECO:0000256" key="9">
    <source>
        <dbReference type="RuleBase" id="RU363031"/>
    </source>
</evidence>
<evidence type="ECO:0000256" key="3">
    <source>
        <dbReference type="ARBA" id="ARBA00022679"/>
    </source>
</evidence>
<feature type="domain" description="RNA polymerase Rpb2" evidence="14">
    <location>
        <begin position="441"/>
        <end position="505"/>
    </location>
</feature>
<feature type="domain" description="RNA polymerase Rpb2" evidence="16">
    <location>
        <begin position="631"/>
        <end position="660"/>
    </location>
</feature>
<dbReference type="EMBL" id="CAKKNE010000001">
    <property type="protein sequence ID" value="CAH0365099.1"/>
    <property type="molecule type" value="Genomic_DNA"/>
</dbReference>
<feature type="domain" description="DNA-directed RNA polymerase subunit 2 hybrid-binding" evidence="11">
    <location>
        <begin position="677"/>
        <end position="1059"/>
    </location>
</feature>
<comment type="catalytic activity">
    <reaction evidence="7 9">
        <text>RNA(n) + a ribonucleoside 5'-triphosphate = RNA(n+1) + diphosphate</text>
        <dbReference type="Rhea" id="RHEA:21248"/>
        <dbReference type="Rhea" id="RHEA-COMP:14527"/>
        <dbReference type="Rhea" id="RHEA-COMP:17342"/>
        <dbReference type="ChEBI" id="CHEBI:33019"/>
        <dbReference type="ChEBI" id="CHEBI:61557"/>
        <dbReference type="ChEBI" id="CHEBI:140395"/>
        <dbReference type="EC" id="2.7.7.6"/>
    </reaction>
</comment>
<evidence type="ECO:0000256" key="1">
    <source>
        <dbReference type="ARBA" id="ARBA00006835"/>
    </source>
</evidence>
<dbReference type="AlphaFoldDB" id="A0A8J2SCH3"/>
<dbReference type="GO" id="GO:0003899">
    <property type="term" value="F:DNA-directed RNA polymerase activity"/>
    <property type="evidence" value="ECO:0007669"/>
    <property type="project" value="UniProtKB-EC"/>
</dbReference>
<keyword evidence="2 9" id="KW-0240">DNA-directed RNA polymerase</keyword>
<dbReference type="GO" id="GO:0046872">
    <property type="term" value="F:metal ion binding"/>
    <property type="evidence" value="ECO:0007669"/>
    <property type="project" value="UniProtKB-KW"/>
</dbReference>
<dbReference type="Gene3D" id="3.90.1110.10">
    <property type="entry name" value="RNA polymerase Rpb2, domain 2"/>
    <property type="match status" value="1"/>
</dbReference>
<dbReference type="PROSITE" id="PS01166">
    <property type="entry name" value="RNA_POL_BETA"/>
    <property type="match status" value="1"/>
</dbReference>
<comment type="caution">
    <text evidence="17">The sequence shown here is derived from an EMBL/GenBank/DDBJ whole genome shotgun (WGS) entry which is preliminary data.</text>
</comment>
<dbReference type="InterPro" id="IPR007120">
    <property type="entry name" value="DNA-dir_RNAP_su2_dom"/>
</dbReference>
<dbReference type="GO" id="GO:0003677">
    <property type="term" value="F:DNA binding"/>
    <property type="evidence" value="ECO:0007669"/>
    <property type="project" value="InterPro"/>
</dbReference>
<dbReference type="InterPro" id="IPR014724">
    <property type="entry name" value="RNA_pol_RPB2_OB-fold"/>
</dbReference>
<sequence>MLQLPHNVQTRWKILPHFLRLMKQHVTSFDYFVQTEIKKVAPNQTVRSEVDPNFYLSYTDVYVGSPSIEEDAFTSTAATPLECRLRDCTYSAPIYVDVKYRRGPQIVTTSKVPIGCIPIMLHSCKCVLYEKSRSELEALKECPHDPGGYFIVKGVEKVILMQEQLSKNRMIIERDAKGVFCAAITSSTHERKSRCSIVVKPTSHGYRVYLKHNTLGDDIPVAVILKAMGMECDQEIAELVGSGDCRIASIFVNSMEEPSAARVKTQKQALAYIGEAIRAKYKAQSVDGVRFLQYAPHGRRSISADEEARDVLAHVVLSHVPVVNYDFVAKRTYVGHVTKRVIAALLDNSLLDDKDYYGNKRLELAGQLLSLLFEDLFKRFNSDLKRSADLVLQKQNRTAVFDIVKSTIWRTDTLAQGFVHAISTGNWVLKRFKMDRAGVTQVLSRLSYISAIGMMTRVNSQFEKTRKTSGPRALQPSQWGMLCPADTPEGETCGLVKNLALLAHVTTDAEIETTKRSCYDLGVEQLGHLNGTALNSHATAYLVFLNGLVIGACSRPHKLAHALRRMRRSKRIGEHISVYTHSVHRAIYIACDGGRVCRPLIIASRGRSRLLPQILEHKTLNVHIFRLALGQLTASGVVEYVDVNEENNCFIALDENQLTHCHTHLEVDPATVLGVVCGLVAFPHHNQSPRNTYQCAMGKQSMGSVATNQFERMDSLLYSLVYPQKAIVKSRILDLVHFDDLPGGCNATLAVMSCSGYDIEDAIILNKNSLDRGFLRCLVLKKHQASIRRYANGTFDRTIGPPPLSSFIQGIHDTRYQRYSALDDDGICLVGERLNDQSIIINREVPIESPDVVYSSARERSQSGGWRMSTTPGSPAKFKSQSCSYKAPAPSVVDRVLLTANETDQFLVKVMVRQSRRPEIGDKFASRHGQKGVCGAIISQEDMPFTDVGICPDVIMNPHGFPSRMTVGKIIELVAGKAGVCHGRQAFGTAFGESRGSADHSKEASRELLAYGYSYIGKDLLYSGTSGDLLRAFVFMGPVFYQKLKHMVMDKMHSRARGSILSYILYIVLVDIQFLILALMFI</sequence>
<dbReference type="Gene3D" id="3.90.1070.20">
    <property type="match status" value="1"/>
</dbReference>
<evidence type="ECO:0000256" key="6">
    <source>
        <dbReference type="ARBA" id="ARBA00023163"/>
    </source>
</evidence>
<dbReference type="InterPro" id="IPR007642">
    <property type="entry name" value="RNA_pol_Rpb2_2"/>
</dbReference>
<keyword evidence="6 9" id="KW-0804">Transcription</keyword>
<dbReference type="Gene3D" id="3.90.1100.10">
    <property type="match status" value="1"/>
</dbReference>
<dbReference type="SUPFAM" id="SSF64484">
    <property type="entry name" value="beta and beta-prime subunits of DNA dependent RNA-polymerase"/>
    <property type="match status" value="1"/>
</dbReference>
<evidence type="ECO:0000259" key="16">
    <source>
        <dbReference type="Pfam" id="PF04567"/>
    </source>
</evidence>
<dbReference type="Pfam" id="PF04561">
    <property type="entry name" value="RNA_pol_Rpb2_2"/>
    <property type="match status" value="1"/>
</dbReference>
<dbReference type="FunFam" id="3.90.1100.10:FF:000021">
    <property type="entry name" value="DNA-directed RNA polymerase subunit beta"/>
    <property type="match status" value="1"/>
</dbReference>
<dbReference type="InterPro" id="IPR015712">
    <property type="entry name" value="DNA-dir_RNA_pol_su2"/>
</dbReference>
<evidence type="ECO:0000259" key="13">
    <source>
        <dbReference type="Pfam" id="PF04563"/>
    </source>
</evidence>
<evidence type="ECO:0000313" key="17">
    <source>
        <dbReference type="EMBL" id="CAH0365099.1"/>
    </source>
</evidence>
<keyword evidence="10" id="KW-0812">Transmembrane</keyword>
<dbReference type="InterPro" id="IPR007647">
    <property type="entry name" value="RNA_pol_Rpb2_5"/>
</dbReference>
<name>A0A8J2SCH3_9STRA</name>
<protein>
    <recommendedName>
        <fullName evidence="9">DNA-directed RNA polymerase subunit beta</fullName>
        <ecNumber evidence="9">2.7.7.6</ecNumber>
    </recommendedName>
</protein>
<dbReference type="Pfam" id="PF04566">
    <property type="entry name" value="RNA_pol_Rpb2_4"/>
    <property type="match status" value="1"/>
</dbReference>
<dbReference type="Proteomes" id="UP000789595">
    <property type="component" value="Unassembled WGS sequence"/>
</dbReference>
<dbReference type="Gene3D" id="2.40.270.10">
    <property type="entry name" value="DNA-directed RNA polymerase, subunit 2, domain 6"/>
    <property type="match status" value="1"/>
</dbReference>
<dbReference type="InterPro" id="IPR007644">
    <property type="entry name" value="RNA_pol_bsu_protrusion"/>
</dbReference>
<proteinExistence type="inferred from homology"/>
<dbReference type="InterPro" id="IPR037034">
    <property type="entry name" value="RNA_pol_Rpb2_2_sf"/>
</dbReference>
<keyword evidence="5" id="KW-0479">Metal-binding</keyword>
<dbReference type="GO" id="GO:0032549">
    <property type="term" value="F:ribonucleoside binding"/>
    <property type="evidence" value="ECO:0007669"/>
    <property type="project" value="InterPro"/>
</dbReference>
<evidence type="ECO:0000259" key="14">
    <source>
        <dbReference type="Pfam" id="PF04565"/>
    </source>
</evidence>
<evidence type="ECO:0000256" key="8">
    <source>
        <dbReference type="RuleBase" id="RU000434"/>
    </source>
</evidence>